<dbReference type="EMBL" id="CM035409">
    <property type="protein sequence ID" value="KAH7439291.1"/>
    <property type="molecule type" value="Genomic_DNA"/>
</dbReference>
<keyword evidence="2" id="KW-1185">Reference proteome</keyword>
<evidence type="ECO:0000313" key="1">
    <source>
        <dbReference type="EMBL" id="KAH7439291.1"/>
    </source>
</evidence>
<evidence type="ECO:0000313" key="2">
    <source>
        <dbReference type="Proteomes" id="UP000825935"/>
    </source>
</evidence>
<protein>
    <submittedName>
        <fullName evidence="1">Uncharacterized protein</fullName>
    </submittedName>
</protein>
<proteinExistence type="predicted"/>
<sequence length="122" mass="13892">MHSFIVRTEKNRGTPFYVLPLMHSFIVRTEKNRGTPFYVLVEKELAPSPRSLRVAPIHFSIVHSLILHFQTLAQEAQDEKNCLKITCTCYPLHLSLYPQSKQTEETTLAAAMDPPTPQPSSK</sequence>
<dbReference type="Proteomes" id="UP000825935">
    <property type="component" value="Chromosome 4"/>
</dbReference>
<comment type="caution">
    <text evidence="1">The sequence shown here is derived from an EMBL/GenBank/DDBJ whole genome shotgun (WGS) entry which is preliminary data.</text>
</comment>
<name>A0A8T2UST9_CERRI</name>
<dbReference type="AlphaFoldDB" id="A0A8T2UST9"/>
<reference evidence="1" key="1">
    <citation type="submission" date="2021-08" db="EMBL/GenBank/DDBJ databases">
        <title>WGS assembly of Ceratopteris richardii.</title>
        <authorList>
            <person name="Marchant D.B."/>
            <person name="Chen G."/>
            <person name="Jenkins J."/>
            <person name="Shu S."/>
            <person name="Leebens-Mack J."/>
            <person name="Grimwood J."/>
            <person name="Schmutz J."/>
            <person name="Soltis P."/>
            <person name="Soltis D."/>
            <person name="Chen Z.-H."/>
        </authorList>
    </citation>
    <scope>NUCLEOTIDE SEQUENCE</scope>
    <source>
        <strain evidence="1">Whitten #5841</strain>
        <tissue evidence="1">Leaf</tissue>
    </source>
</reference>
<accession>A0A8T2UST9</accession>
<organism evidence="1 2">
    <name type="scientific">Ceratopteris richardii</name>
    <name type="common">Triangle waterfern</name>
    <dbReference type="NCBI Taxonomy" id="49495"/>
    <lineage>
        <taxon>Eukaryota</taxon>
        <taxon>Viridiplantae</taxon>
        <taxon>Streptophyta</taxon>
        <taxon>Embryophyta</taxon>
        <taxon>Tracheophyta</taxon>
        <taxon>Polypodiopsida</taxon>
        <taxon>Polypodiidae</taxon>
        <taxon>Polypodiales</taxon>
        <taxon>Pteridineae</taxon>
        <taxon>Pteridaceae</taxon>
        <taxon>Parkerioideae</taxon>
        <taxon>Ceratopteris</taxon>
    </lineage>
</organism>
<gene>
    <name evidence="1" type="ORF">KP509_04G054300</name>
</gene>